<organism evidence="12 13">
    <name type="scientific">Acanthopleuribacter pedis</name>
    <dbReference type="NCBI Taxonomy" id="442870"/>
    <lineage>
        <taxon>Bacteria</taxon>
        <taxon>Pseudomonadati</taxon>
        <taxon>Acidobacteriota</taxon>
        <taxon>Holophagae</taxon>
        <taxon>Acanthopleuribacterales</taxon>
        <taxon>Acanthopleuribacteraceae</taxon>
        <taxon>Acanthopleuribacter</taxon>
    </lineage>
</organism>
<keyword evidence="4 9" id="KW-0288">FMN</keyword>
<dbReference type="FunFam" id="2.30.110.10:FF:000020">
    <property type="entry name" value="PNPO isoform 11"/>
    <property type="match status" value="1"/>
</dbReference>
<keyword evidence="6" id="KW-0664">Pyridoxine biosynthesis</keyword>
<comment type="similarity">
    <text evidence="1">Belongs to the pyridoxamine 5'-phosphate oxidase family.</text>
</comment>
<keyword evidence="5 12" id="KW-0560">Oxidoreductase</keyword>
<keyword evidence="3" id="KW-0285">Flavoprotein</keyword>
<evidence type="ECO:0000259" key="10">
    <source>
        <dbReference type="Pfam" id="PF01243"/>
    </source>
</evidence>
<evidence type="ECO:0000256" key="2">
    <source>
        <dbReference type="ARBA" id="ARBA00011738"/>
    </source>
</evidence>
<feature type="binding site" evidence="9">
    <location>
        <position position="70"/>
    </location>
    <ligand>
        <name>FMN</name>
        <dbReference type="ChEBI" id="CHEBI:58210"/>
    </ligand>
</feature>
<evidence type="ECO:0000313" key="12">
    <source>
        <dbReference type="EMBL" id="MBO1319162.1"/>
    </source>
</evidence>
<dbReference type="PANTHER" id="PTHR10851">
    <property type="entry name" value="PYRIDOXINE-5-PHOSPHATE OXIDASE"/>
    <property type="match status" value="1"/>
</dbReference>
<evidence type="ECO:0000256" key="3">
    <source>
        <dbReference type="ARBA" id="ARBA00022630"/>
    </source>
</evidence>
<dbReference type="PIRSF" id="PIRSF000190">
    <property type="entry name" value="Pyd_amn-ph_oxd"/>
    <property type="match status" value="1"/>
</dbReference>
<dbReference type="RefSeq" id="WP_207858981.1">
    <property type="nucleotide sequence ID" value="NZ_JAFREP010000008.1"/>
</dbReference>
<dbReference type="GO" id="GO:0004733">
    <property type="term" value="F:pyridoxamine phosphate oxidase activity"/>
    <property type="evidence" value="ECO:0007669"/>
    <property type="project" value="UniProtKB-UniRule"/>
</dbReference>
<comment type="pathway">
    <text evidence="7">Cofactor metabolism.</text>
</comment>
<feature type="domain" description="Pyridoxine 5'-phosphate oxidase dimerisation C-terminal" evidence="11">
    <location>
        <begin position="160"/>
        <end position="200"/>
    </location>
</feature>
<dbReference type="InterPro" id="IPR012349">
    <property type="entry name" value="Split_barrel_FMN-bd"/>
</dbReference>
<dbReference type="NCBIfam" id="NF004231">
    <property type="entry name" value="PRK05679.1"/>
    <property type="match status" value="1"/>
</dbReference>
<evidence type="ECO:0000256" key="7">
    <source>
        <dbReference type="ARBA" id="ARBA00060587"/>
    </source>
</evidence>
<evidence type="ECO:0000256" key="1">
    <source>
        <dbReference type="ARBA" id="ARBA00007301"/>
    </source>
</evidence>
<feature type="binding site" evidence="9">
    <location>
        <position position="183"/>
    </location>
    <ligand>
        <name>FMN</name>
        <dbReference type="ChEBI" id="CHEBI:58210"/>
    </ligand>
</feature>
<evidence type="ECO:0000256" key="8">
    <source>
        <dbReference type="NCBIfam" id="TIGR00558"/>
    </source>
</evidence>
<dbReference type="PANTHER" id="PTHR10851:SF0">
    <property type="entry name" value="PYRIDOXINE-5'-PHOSPHATE OXIDASE"/>
    <property type="match status" value="1"/>
</dbReference>
<reference evidence="12" key="1">
    <citation type="submission" date="2021-03" db="EMBL/GenBank/DDBJ databases">
        <authorList>
            <person name="Wang G."/>
        </authorList>
    </citation>
    <scope>NUCLEOTIDE SEQUENCE</scope>
    <source>
        <strain evidence="12">KCTC 12899</strain>
    </source>
</reference>
<dbReference type="GO" id="GO:0008615">
    <property type="term" value="P:pyridoxine biosynthetic process"/>
    <property type="evidence" value="ECO:0007669"/>
    <property type="project" value="UniProtKB-UniRule"/>
</dbReference>
<evidence type="ECO:0000256" key="5">
    <source>
        <dbReference type="ARBA" id="ARBA00023002"/>
    </source>
</evidence>
<protein>
    <recommendedName>
        <fullName evidence="8">Pyridoxamine 5'-phosphate oxidase</fullName>
        <ecNumber evidence="8">1.4.3.5</ecNumber>
    </recommendedName>
</protein>
<dbReference type="AlphaFoldDB" id="A0A8J7Q277"/>
<evidence type="ECO:0000259" key="11">
    <source>
        <dbReference type="Pfam" id="PF10590"/>
    </source>
</evidence>
<dbReference type="SUPFAM" id="SSF50475">
    <property type="entry name" value="FMN-binding split barrel"/>
    <property type="match status" value="1"/>
</dbReference>
<dbReference type="EMBL" id="JAFREP010000008">
    <property type="protein sequence ID" value="MBO1319162.1"/>
    <property type="molecule type" value="Genomic_DNA"/>
</dbReference>
<feature type="binding site" evidence="9">
    <location>
        <begin position="64"/>
        <end position="65"/>
    </location>
    <ligand>
        <name>FMN</name>
        <dbReference type="ChEBI" id="CHEBI:58210"/>
    </ligand>
</feature>
<dbReference type="InterPro" id="IPR019576">
    <property type="entry name" value="Pyridoxamine_oxidase_dimer_C"/>
</dbReference>
<evidence type="ECO:0000256" key="6">
    <source>
        <dbReference type="ARBA" id="ARBA00023096"/>
    </source>
</evidence>
<feature type="binding site" evidence="9">
    <location>
        <position position="93"/>
    </location>
    <ligand>
        <name>FMN</name>
        <dbReference type="ChEBI" id="CHEBI:58210"/>
    </ligand>
</feature>
<name>A0A8J7Q277_9BACT</name>
<sequence>MADLHKRDLHGDPFSVFRRWFEAAEQSGEPMANAMTLATASADGMPSARMVLLKGIDDRGFLFYTNYESRKAQDLLANPRAALVFWWQIQRRQVRIGGSVEKISEAESLAYFQSRPRTSQLGAWTSPQSKEIPGRNYLLKKFSEMERRFGEDPIPCPQFWGGYRLIPDRFEFWQENESRLHDRFELLPEDKTWRIRRLGP</sequence>
<dbReference type="GO" id="GO:0010181">
    <property type="term" value="F:FMN binding"/>
    <property type="evidence" value="ECO:0007669"/>
    <property type="project" value="UniProtKB-UniRule"/>
</dbReference>
<dbReference type="NCBIfam" id="TIGR00558">
    <property type="entry name" value="pdxH"/>
    <property type="match status" value="1"/>
</dbReference>
<evidence type="ECO:0000256" key="9">
    <source>
        <dbReference type="PIRSR" id="PIRSR000190-2"/>
    </source>
</evidence>
<dbReference type="Gene3D" id="2.30.110.10">
    <property type="entry name" value="Electron Transport, Fmn-binding Protein, Chain A"/>
    <property type="match status" value="1"/>
</dbReference>
<evidence type="ECO:0000256" key="4">
    <source>
        <dbReference type="ARBA" id="ARBA00022643"/>
    </source>
</evidence>
<feature type="binding site" evidence="9">
    <location>
        <position position="173"/>
    </location>
    <ligand>
        <name>FMN</name>
        <dbReference type="ChEBI" id="CHEBI:58210"/>
    </ligand>
</feature>
<gene>
    <name evidence="12" type="primary">pdxH</name>
    <name evidence="12" type="ORF">J3U88_11885</name>
</gene>
<dbReference type="InterPro" id="IPR019740">
    <property type="entry name" value="Pyridox_Oxase_CS"/>
</dbReference>
<dbReference type="PROSITE" id="PS01064">
    <property type="entry name" value="PYRIDOX_OXIDASE"/>
    <property type="match status" value="1"/>
</dbReference>
<comment type="caution">
    <text evidence="12">The sequence shown here is derived from an EMBL/GenBank/DDBJ whole genome shotgun (WGS) entry which is preliminary data.</text>
</comment>
<proteinExistence type="inferred from homology"/>
<dbReference type="Pfam" id="PF01243">
    <property type="entry name" value="PNPOx_N"/>
    <property type="match status" value="1"/>
</dbReference>
<dbReference type="HAMAP" id="MF_01629">
    <property type="entry name" value="PdxH"/>
    <property type="match status" value="1"/>
</dbReference>
<keyword evidence="13" id="KW-1185">Reference proteome</keyword>
<comment type="cofactor">
    <cofactor evidence="9">
        <name>FMN</name>
        <dbReference type="ChEBI" id="CHEBI:58210"/>
    </cofactor>
    <text evidence="9">Binds 1 FMN per subunit.</text>
</comment>
<evidence type="ECO:0000313" key="13">
    <source>
        <dbReference type="Proteomes" id="UP000664417"/>
    </source>
</evidence>
<dbReference type="Proteomes" id="UP000664417">
    <property type="component" value="Unassembled WGS sequence"/>
</dbReference>
<accession>A0A8J7Q277</accession>
<feature type="binding site" evidence="9">
    <location>
        <begin position="49"/>
        <end position="54"/>
    </location>
    <ligand>
        <name>FMN</name>
        <dbReference type="ChEBI" id="CHEBI:58210"/>
    </ligand>
</feature>
<dbReference type="EC" id="1.4.3.5" evidence="8"/>
<feature type="domain" description="Pyridoxamine 5'-phosphate oxidase N-terminal" evidence="10">
    <location>
        <begin position="31"/>
        <end position="145"/>
    </location>
</feature>
<dbReference type="Pfam" id="PF10590">
    <property type="entry name" value="PNP_phzG_C"/>
    <property type="match status" value="1"/>
</dbReference>
<feature type="binding site" evidence="9">
    <location>
        <position position="71"/>
    </location>
    <ligand>
        <name>FMN</name>
        <dbReference type="ChEBI" id="CHEBI:58210"/>
    </ligand>
</feature>
<comment type="subunit">
    <text evidence="2">Homodimer.</text>
</comment>
<dbReference type="InterPro" id="IPR000659">
    <property type="entry name" value="Pyridox_Oxase"/>
</dbReference>
<dbReference type="InterPro" id="IPR011576">
    <property type="entry name" value="Pyridox_Oxase_N"/>
</dbReference>
<feature type="binding site" evidence="9">
    <location>
        <begin position="128"/>
        <end position="129"/>
    </location>
    <ligand>
        <name>FMN</name>
        <dbReference type="ChEBI" id="CHEBI:58210"/>
    </ligand>
</feature>